<evidence type="ECO:0000259" key="4">
    <source>
        <dbReference type="Pfam" id="PF20169"/>
    </source>
</evidence>
<name>A0A918ZBI0_9GAMM</name>
<dbReference type="Pfam" id="PF20169">
    <property type="entry name" value="DUF6537"/>
    <property type="match status" value="1"/>
</dbReference>
<feature type="region of interest" description="Disordered" evidence="2">
    <location>
        <begin position="1"/>
        <end position="24"/>
    </location>
</feature>
<comment type="caution">
    <text evidence="5">The sequence shown here is derived from an EMBL/GenBank/DDBJ whole genome shotgun (WGS) entry which is preliminary data.</text>
</comment>
<feature type="compositionally biased region" description="Basic and acidic residues" evidence="2">
    <location>
        <begin position="1"/>
        <end position="12"/>
    </location>
</feature>
<dbReference type="InterPro" id="IPR002869">
    <property type="entry name" value="Pyrv_flavodox_OxRed_cen"/>
</dbReference>
<organism evidence="5 6">
    <name type="scientific">Vulcaniibacterium thermophilum</name>
    <dbReference type="NCBI Taxonomy" id="1169913"/>
    <lineage>
        <taxon>Bacteria</taxon>
        <taxon>Pseudomonadati</taxon>
        <taxon>Pseudomonadota</taxon>
        <taxon>Gammaproteobacteria</taxon>
        <taxon>Lysobacterales</taxon>
        <taxon>Lysobacteraceae</taxon>
        <taxon>Vulcaniibacterium</taxon>
    </lineage>
</organism>
<dbReference type="InterPro" id="IPR019752">
    <property type="entry name" value="Pyrv/ketoisovalerate_OxRed_cat"/>
</dbReference>
<dbReference type="InterPro" id="IPR051457">
    <property type="entry name" value="2-oxoacid:Fd_oxidoreductase"/>
</dbReference>
<dbReference type="InterPro" id="IPR029061">
    <property type="entry name" value="THDP-binding"/>
</dbReference>
<keyword evidence="6" id="KW-1185">Reference proteome</keyword>
<feature type="domain" description="DUF6537" evidence="4">
    <location>
        <begin position="1063"/>
        <end position="1262"/>
    </location>
</feature>
<dbReference type="InterPro" id="IPR009014">
    <property type="entry name" value="Transketo_C/PFOR_II"/>
</dbReference>
<dbReference type="SUPFAM" id="SSF52922">
    <property type="entry name" value="TK C-terminal domain-like"/>
    <property type="match status" value="1"/>
</dbReference>
<dbReference type="NCBIfam" id="NF009588">
    <property type="entry name" value="PRK13029.1"/>
    <property type="match status" value="1"/>
</dbReference>
<sequence length="1279" mass="139990">MRRSRACGDVRAPRPPGGEGPAATIPGLCSARACSRAASTLPLPPPPPRPRAPHAMTSTAELASPASVDLARSLADPGYTLDDKYTRLQGRIYLSGVQALVRLPLMQRLRDQALGLNTAGFISGYRGSPLGGFDLELWRARKHLEKAGVKFTPGLNEDLGATMVWGTQQTTLFPGATVDGVFGMWYGKGPGVDRCGDVFKHANAAGTSRHGGVLALAADDHACRSSTLPHGSEHEFVSAMMPVLNPAGVQEILDLGLIGWAMSRFTGRWVGFKTIAETVESSASVDVDPLALQIVLPEDFELPPGGLNIRWPDPPLEQEMRLHQYAVKAAQAFARANRIDRIVIDSPNPRLGIITTGKSYLDVLQALEYLGLDARACADLGIRVYKVAMTWPLEPVGLRAFVRGLSDIVVVEEKHAFIESQMKEQMYNWPERPSIVGKYDEAGEWILPSTSELTPARIARVIARRIQRFHNSEHIENVLRWMAEKESELALPRAQFPRVPHYCSGCPHNTSTVVPEGSRALGGIGCHYMVTWMDRSTDTFTHMGGEGVTWAGQAPFTRTPHVFQNLGDGTYFHSGSLAIRQSIAAGVNITYKILYNDAVAMTGGQPVDGVLSVPQIAHQVRAEGVQTIVVLSDDIAKWSDRSIFPSGVEFFDRKELDAVQKRLRETPGVTVLIYDQTCATEKRRRRKRGKMPDPNKRVVINSLVCEGCGDCGKKSFCVSVLPKETEFGRKREIDQSNCNKDFSCVNGFCPSFVTVEGGQLRKQKGSNAKDRLANLPMPQLPALDRPWNILITGVGGTGVVTIGALLGMAGHLEGKGATVLDQTGLAQKGGAVTTHVRIGRTPAELHAVRIAAGEADLVLGCDMVVVNDYWALSKIRADRTQVVLNTYEAMPGTFTTRPDMKFPAADIVAAVRTALGGRDPLQVDATQLATALLGDAIATNLFMLGYAWQRGLVPVTFEALMRAIELNGAAVEMNKTAFAWGRLAALDMRAVLDAAGIAPSAPNAGNALDLPVLKPGEWEGHEWGANVAPKPVRETDELRHVPSHGGGEVAFLPLDDARLSRSLDELIARRVAFLTDYQSAAYARRYADLVARVRAVESAKAPGSTDLTEAVARYAFKLMAYKDEYEVARLYTSGEFQRRLAQQFEGDFKLKFHLAPPLLAKKDAEGRLIKREYGPWVFTAFRLLAKLRGLRGTKLDIFGYTDERRTERRLIEEYFATVERLLAKLDTGNLRLAVEIASIPDHIRGYGHVKDAHLHKARQREAELWAQWDAGRTEARQAA</sequence>
<protein>
    <submittedName>
        <fullName evidence="5">Indolepyruvate ferredoxin oxidoreductase</fullName>
    </submittedName>
</protein>
<evidence type="ECO:0000259" key="3">
    <source>
        <dbReference type="Pfam" id="PF01558"/>
    </source>
</evidence>
<dbReference type="SUPFAM" id="SSF52518">
    <property type="entry name" value="Thiamin diphosphate-binding fold (THDP-binding)"/>
    <property type="match status" value="2"/>
</dbReference>
<dbReference type="CDD" id="cd02008">
    <property type="entry name" value="TPP_IOR_alpha"/>
    <property type="match status" value="1"/>
</dbReference>
<dbReference type="GO" id="GO:0016903">
    <property type="term" value="F:oxidoreductase activity, acting on the aldehyde or oxo group of donors"/>
    <property type="evidence" value="ECO:0007669"/>
    <property type="project" value="InterPro"/>
</dbReference>
<evidence type="ECO:0000256" key="2">
    <source>
        <dbReference type="SAM" id="MobiDB-lite"/>
    </source>
</evidence>
<evidence type="ECO:0000256" key="1">
    <source>
        <dbReference type="ARBA" id="ARBA00023002"/>
    </source>
</evidence>
<evidence type="ECO:0000313" key="6">
    <source>
        <dbReference type="Proteomes" id="UP000636453"/>
    </source>
</evidence>
<dbReference type="PANTHER" id="PTHR48084:SF3">
    <property type="entry name" value="SUBUNIT OF PYRUVATE:FLAVODOXIN OXIDOREDUCTASE"/>
    <property type="match status" value="1"/>
</dbReference>
<reference evidence="5" key="2">
    <citation type="submission" date="2020-09" db="EMBL/GenBank/DDBJ databases">
        <authorList>
            <person name="Sun Q."/>
            <person name="Kim S."/>
        </authorList>
    </citation>
    <scope>NUCLEOTIDE SEQUENCE</scope>
    <source>
        <strain evidence="5">KCTC 32020</strain>
    </source>
</reference>
<reference evidence="5" key="1">
    <citation type="journal article" date="2014" name="Int. J. Syst. Evol. Microbiol.">
        <title>Complete genome sequence of Corynebacterium casei LMG S-19264T (=DSM 44701T), isolated from a smear-ripened cheese.</title>
        <authorList>
            <consortium name="US DOE Joint Genome Institute (JGI-PGF)"/>
            <person name="Walter F."/>
            <person name="Albersmeier A."/>
            <person name="Kalinowski J."/>
            <person name="Ruckert C."/>
        </authorList>
    </citation>
    <scope>NUCLEOTIDE SEQUENCE</scope>
    <source>
        <strain evidence="5">KCTC 32020</strain>
    </source>
</reference>
<dbReference type="Proteomes" id="UP000636453">
    <property type="component" value="Unassembled WGS sequence"/>
</dbReference>
<dbReference type="InterPro" id="IPR002880">
    <property type="entry name" value="Pyrv_Fd/Flavodoxin_OxRdtase_N"/>
</dbReference>
<gene>
    <name evidence="5" type="primary">iorA</name>
    <name evidence="5" type="ORF">GCM10007167_27630</name>
</gene>
<dbReference type="InterPro" id="IPR046667">
    <property type="entry name" value="DUF6537"/>
</dbReference>
<dbReference type="Gene3D" id="3.40.50.970">
    <property type="match status" value="1"/>
</dbReference>
<dbReference type="NCBIfam" id="NF009589">
    <property type="entry name" value="PRK13030.1"/>
    <property type="match status" value="1"/>
</dbReference>
<dbReference type="PANTHER" id="PTHR48084">
    <property type="entry name" value="2-OXOGLUTARATE OXIDOREDUCTASE SUBUNIT KORB-RELATED"/>
    <property type="match status" value="1"/>
</dbReference>
<evidence type="ECO:0000313" key="5">
    <source>
        <dbReference type="EMBL" id="GHE44378.1"/>
    </source>
</evidence>
<dbReference type="CDD" id="cd07034">
    <property type="entry name" value="TPP_PYR_PFOR_IOR-alpha_like"/>
    <property type="match status" value="1"/>
</dbReference>
<dbReference type="SUPFAM" id="SSF53323">
    <property type="entry name" value="Pyruvate-ferredoxin oxidoreductase, PFOR, domain III"/>
    <property type="match status" value="1"/>
</dbReference>
<accession>A0A918ZBI0</accession>
<dbReference type="Gene3D" id="3.40.920.10">
    <property type="entry name" value="Pyruvate-ferredoxin oxidoreductase, PFOR, domain III"/>
    <property type="match status" value="1"/>
</dbReference>
<dbReference type="Pfam" id="PF01558">
    <property type="entry name" value="POR"/>
    <property type="match status" value="1"/>
</dbReference>
<dbReference type="AlphaFoldDB" id="A0A918ZBI0"/>
<dbReference type="EMBL" id="BNCF01000023">
    <property type="protein sequence ID" value="GHE44378.1"/>
    <property type="molecule type" value="Genomic_DNA"/>
</dbReference>
<keyword evidence="1" id="KW-0560">Oxidoreductase</keyword>
<feature type="domain" description="Pyruvate/ketoisovalerate oxidoreductase catalytic" evidence="3">
    <location>
        <begin position="795"/>
        <end position="981"/>
    </location>
</feature>
<proteinExistence type="predicted"/>